<dbReference type="RefSeq" id="WP_191175501.1">
    <property type="nucleotide sequence ID" value="NZ_JACWMW010000002.1"/>
</dbReference>
<sequence length="196" mass="21874">MNKRFFIILGIAALCMSVFSNVKAQSPAKDKESAKAFVQKFYSWYVALYNKDTPKSDLIALKKYPAYFDKTLGEALVRDYTEQPQNAGEILGLDADPFLSSQDTGFDYLAGDVKQVGDKFLIDIHSGTAGEPKKEILKSETVLIAQVSNVNNQRRFINFLYPAKQGGGNLLATLASLRKDRQEWIAKHGKKSKAKQ</sequence>
<gene>
    <name evidence="2" type="ORF">IDJ75_10155</name>
</gene>
<reference evidence="2 3" key="1">
    <citation type="submission" date="2020-09" db="EMBL/GenBank/DDBJ databases">
        <title>Novel species of Mucilaginibacter isolated from a glacier on the Tibetan Plateau.</title>
        <authorList>
            <person name="Liu Q."/>
            <person name="Xin Y.-H."/>
        </authorList>
    </citation>
    <scope>NUCLEOTIDE SEQUENCE [LARGE SCALE GENOMIC DNA]</scope>
    <source>
        <strain evidence="2 3">CGMCC 1.13878</strain>
    </source>
</reference>
<feature type="signal peptide" evidence="1">
    <location>
        <begin position="1"/>
        <end position="24"/>
    </location>
</feature>
<name>A0ABR7X6F4_9SPHI</name>
<dbReference type="Proteomes" id="UP000618754">
    <property type="component" value="Unassembled WGS sequence"/>
</dbReference>
<evidence type="ECO:0000313" key="3">
    <source>
        <dbReference type="Proteomes" id="UP000618754"/>
    </source>
</evidence>
<proteinExistence type="predicted"/>
<evidence type="ECO:0008006" key="4">
    <source>
        <dbReference type="Google" id="ProtNLM"/>
    </source>
</evidence>
<feature type="chain" id="PRO_5047130585" description="DUF3828 domain-containing protein" evidence="1">
    <location>
        <begin position="25"/>
        <end position="196"/>
    </location>
</feature>
<keyword evidence="1" id="KW-0732">Signal</keyword>
<organism evidence="2 3">
    <name type="scientific">Mucilaginibacter rigui</name>
    <dbReference type="NCBI Taxonomy" id="534635"/>
    <lineage>
        <taxon>Bacteria</taxon>
        <taxon>Pseudomonadati</taxon>
        <taxon>Bacteroidota</taxon>
        <taxon>Sphingobacteriia</taxon>
        <taxon>Sphingobacteriales</taxon>
        <taxon>Sphingobacteriaceae</taxon>
        <taxon>Mucilaginibacter</taxon>
    </lineage>
</organism>
<comment type="caution">
    <text evidence="2">The sequence shown here is derived from an EMBL/GenBank/DDBJ whole genome shotgun (WGS) entry which is preliminary data.</text>
</comment>
<evidence type="ECO:0000256" key="1">
    <source>
        <dbReference type="SAM" id="SignalP"/>
    </source>
</evidence>
<accession>A0ABR7X6F4</accession>
<dbReference type="Gene3D" id="3.10.450.50">
    <property type="match status" value="1"/>
</dbReference>
<keyword evidence="3" id="KW-1185">Reference proteome</keyword>
<evidence type="ECO:0000313" key="2">
    <source>
        <dbReference type="EMBL" id="MBD1385640.1"/>
    </source>
</evidence>
<protein>
    <recommendedName>
        <fullName evidence="4">DUF3828 domain-containing protein</fullName>
    </recommendedName>
</protein>
<dbReference type="EMBL" id="JACWMW010000002">
    <property type="protein sequence ID" value="MBD1385640.1"/>
    <property type="molecule type" value="Genomic_DNA"/>
</dbReference>